<protein>
    <submittedName>
        <fullName evidence="2">Uncharacterized protein</fullName>
    </submittedName>
</protein>
<dbReference type="InParanoid" id="B7GB00"/>
<name>B7GB00_PHATC</name>
<keyword evidence="1" id="KW-0732">Signal</keyword>
<dbReference type="OrthoDB" id="195614at2759"/>
<feature type="signal peptide" evidence="1">
    <location>
        <begin position="1"/>
        <end position="19"/>
    </location>
</feature>
<gene>
    <name evidence="2" type="ORF">PHATRDRAFT_49547</name>
</gene>
<keyword evidence="3" id="KW-1185">Reference proteome</keyword>
<evidence type="ECO:0000313" key="2">
    <source>
        <dbReference type="EMBL" id="EEC44031.1"/>
    </source>
</evidence>
<evidence type="ECO:0000256" key="1">
    <source>
        <dbReference type="SAM" id="SignalP"/>
    </source>
</evidence>
<feature type="chain" id="PRO_5002853080" evidence="1">
    <location>
        <begin position="20"/>
        <end position="498"/>
    </location>
</feature>
<dbReference type="OMA" id="LIWLMAP"/>
<evidence type="ECO:0000313" key="3">
    <source>
        <dbReference type="Proteomes" id="UP000000759"/>
    </source>
</evidence>
<sequence>MVTMRSFLLLQLWIGFLKASAFAAAYIFPSSARSLRRCFQEKGTCPLPLSHSSITSGWTAIFSSMEDTDAATINGEQYPADTSANGGGLVTTADSRSQLFSAFSALTAEDQYDAVLTGLCAKILDDTTIVERAAIERLKDPTNLLNEMNSRRIQASPRSMMALIDSTVKAQDAQTMAQMLSLSVRNGSVTRYGVRQADILPLPLAATSRVKCPDGSMKTRSERLSTVADIPFDERGTEVKNAFGVTAVAGGCFFTDVAGMDDIAPFANVFLSTLIVVGALDNFYDLFKTSTSMIAKQVAKNGAADFELPEKDALPFGLGSGQLTGSVVRGFARLLTTDAERESLCEASALLTAYCTGLPCFAYRPNALEASVLVVESTKNSNGMDSLLSSAGIMRVLVWLLAPVAAESAKFPVCIVSNPREAESFLDRLEEFAAKDPSLADEIFWTGNKQERKDLLKWAYTEADLLLRENRKILQEVTERLTGGAATVGDCIAVLEEW</sequence>
<dbReference type="GeneID" id="7198218"/>
<dbReference type="HOGENOM" id="CLU_548016_0_0_1"/>
<dbReference type="Proteomes" id="UP000000759">
    <property type="component" value="Chromosome 23"/>
</dbReference>
<dbReference type="eggNOG" id="ENOG502S6DN">
    <property type="taxonomic scope" value="Eukaryota"/>
</dbReference>
<dbReference type="KEGG" id="pti:PHATRDRAFT_49547"/>
<dbReference type="AlphaFoldDB" id="B7GB00"/>
<organism evidence="2 3">
    <name type="scientific">Phaeodactylum tricornutum (strain CCAP 1055/1)</name>
    <dbReference type="NCBI Taxonomy" id="556484"/>
    <lineage>
        <taxon>Eukaryota</taxon>
        <taxon>Sar</taxon>
        <taxon>Stramenopiles</taxon>
        <taxon>Ochrophyta</taxon>
        <taxon>Bacillariophyta</taxon>
        <taxon>Bacillariophyceae</taxon>
        <taxon>Bacillariophycidae</taxon>
        <taxon>Naviculales</taxon>
        <taxon>Phaeodactylaceae</taxon>
        <taxon>Phaeodactylum</taxon>
    </lineage>
</organism>
<dbReference type="RefSeq" id="XP_002184282.1">
    <property type="nucleotide sequence ID" value="XM_002184246.1"/>
</dbReference>
<dbReference type="EMBL" id="CM000625">
    <property type="protein sequence ID" value="EEC44031.1"/>
    <property type="molecule type" value="Genomic_DNA"/>
</dbReference>
<reference evidence="2 3" key="1">
    <citation type="journal article" date="2008" name="Nature">
        <title>The Phaeodactylum genome reveals the evolutionary history of diatom genomes.</title>
        <authorList>
            <person name="Bowler C."/>
            <person name="Allen A.E."/>
            <person name="Badger J.H."/>
            <person name="Grimwood J."/>
            <person name="Jabbari K."/>
            <person name="Kuo A."/>
            <person name="Maheswari U."/>
            <person name="Martens C."/>
            <person name="Maumus F."/>
            <person name="Otillar R.P."/>
            <person name="Rayko E."/>
            <person name="Salamov A."/>
            <person name="Vandepoele K."/>
            <person name="Beszteri B."/>
            <person name="Gruber A."/>
            <person name="Heijde M."/>
            <person name="Katinka M."/>
            <person name="Mock T."/>
            <person name="Valentin K."/>
            <person name="Verret F."/>
            <person name="Berges J.A."/>
            <person name="Brownlee C."/>
            <person name="Cadoret J.P."/>
            <person name="Chiovitti A."/>
            <person name="Choi C.J."/>
            <person name="Coesel S."/>
            <person name="De Martino A."/>
            <person name="Detter J.C."/>
            <person name="Durkin C."/>
            <person name="Falciatore A."/>
            <person name="Fournet J."/>
            <person name="Haruta M."/>
            <person name="Huysman M.J."/>
            <person name="Jenkins B.D."/>
            <person name="Jiroutova K."/>
            <person name="Jorgensen R.E."/>
            <person name="Joubert Y."/>
            <person name="Kaplan A."/>
            <person name="Kroger N."/>
            <person name="Kroth P.G."/>
            <person name="La Roche J."/>
            <person name="Lindquist E."/>
            <person name="Lommer M."/>
            <person name="Martin-Jezequel V."/>
            <person name="Lopez P.J."/>
            <person name="Lucas S."/>
            <person name="Mangogna M."/>
            <person name="McGinnis K."/>
            <person name="Medlin L.K."/>
            <person name="Montsant A."/>
            <person name="Oudot-Le Secq M.P."/>
            <person name="Napoli C."/>
            <person name="Obornik M."/>
            <person name="Parker M.S."/>
            <person name="Petit J.L."/>
            <person name="Porcel B.M."/>
            <person name="Poulsen N."/>
            <person name="Robison M."/>
            <person name="Rychlewski L."/>
            <person name="Rynearson T.A."/>
            <person name="Schmutz J."/>
            <person name="Shapiro H."/>
            <person name="Siaut M."/>
            <person name="Stanley M."/>
            <person name="Sussman M.R."/>
            <person name="Taylor A.R."/>
            <person name="Vardi A."/>
            <person name="von Dassow P."/>
            <person name="Vyverman W."/>
            <person name="Willis A."/>
            <person name="Wyrwicz L.S."/>
            <person name="Rokhsar D.S."/>
            <person name="Weissenbach J."/>
            <person name="Armbrust E.V."/>
            <person name="Green B.R."/>
            <person name="Van de Peer Y."/>
            <person name="Grigoriev I.V."/>
        </authorList>
    </citation>
    <scope>NUCLEOTIDE SEQUENCE [LARGE SCALE GENOMIC DNA]</scope>
    <source>
        <strain evidence="2 3">CCAP 1055/1</strain>
    </source>
</reference>
<proteinExistence type="predicted"/>
<dbReference type="PaxDb" id="2850-Phatr49547"/>
<accession>B7GB00</accession>
<reference evidence="3" key="2">
    <citation type="submission" date="2008-08" db="EMBL/GenBank/DDBJ databases">
        <authorList>
            <consortium name="Diatom Consortium"/>
            <person name="Grigoriev I."/>
            <person name="Grimwood J."/>
            <person name="Kuo A."/>
            <person name="Otillar R.P."/>
            <person name="Salamov A."/>
            <person name="Detter J.C."/>
            <person name="Lindquist E."/>
            <person name="Shapiro H."/>
            <person name="Lucas S."/>
            <person name="Glavina del Rio T."/>
            <person name="Pitluck S."/>
            <person name="Rokhsar D."/>
            <person name="Bowler C."/>
        </authorList>
    </citation>
    <scope>GENOME REANNOTATION</scope>
    <source>
        <strain evidence="3">CCAP 1055/1</strain>
    </source>
</reference>